<keyword evidence="2" id="KW-0812">Transmembrane</keyword>
<dbReference type="InterPro" id="IPR037393">
    <property type="entry name" value="Bud22/SRFB1"/>
</dbReference>
<dbReference type="EMBL" id="MCGO01000114">
    <property type="protein sequence ID" value="ORY26453.1"/>
    <property type="molecule type" value="Genomic_DNA"/>
</dbReference>
<dbReference type="PANTHER" id="PTHR23325">
    <property type="entry name" value="SERUM RESPONSE FACTOR-BINDING"/>
    <property type="match status" value="1"/>
</dbReference>
<keyword evidence="2" id="KW-1133">Transmembrane helix</keyword>
<comment type="caution">
    <text evidence="3">The sequence shown here is derived from an EMBL/GenBank/DDBJ whole genome shotgun (WGS) entry which is preliminary data.</text>
</comment>
<evidence type="ECO:0000256" key="2">
    <source>
        <dbReference type="SAM" id="Phobius"/>
    </source>
</evidence>
<gene>
    <name evidence="3" type="ORF">BCR33DRAFT_51099</name>
</gene>
<sequence>MNRKRKRGQARGRDKRELFFLSRSGVIVIYFYSSRMWEEQYGKKANHIVNRELTLVNKIKKAPVAAPVVDEKLHPSWAAKKAQKLQISAVPAGKKISFGDDGSAGVTATESTKKAAAPAIVEENLHPSWAAKKAQKLQISAVPAGKKITFGDNSGSSKKPEPVDEKLHPSWAAKKKQSAAIGGATGTKVVFGDDDAKAASPPPKKPADKKVFAKPTPKQPEPVDEKLHPSWAAKKKQSAAIGGATGTKVVFGDDD</sequence>
<protein>
    <recommendedName>
        <fullName evidence="5">Bud22 domain-containing protein</fullName>
    </recommendedName>
</protein>
<dbReference type="PANTHER" id="PTHR23325:SF1">
    <property type="entry name" value="SERUM RESPONSE FACTOR-BINDING PROTEIN 1"/>
    <property type="match status" value="1"/>
</dbReference>
<accession>A0A1Y2AV25</accession>
<keyword evidence="2" id="KW-0472">Membrane</keyword>
<evidence type="ECO:0008006" key="5">
    <source>
        <dbReference type="Google" id="ProtNLM"/>
    </source>
</evidence>
<evidence type="ECO:0000256" key="1">
    <source>
        <dbReference type="SAM" id="MobiDB-lite"/>
    </source>
</evidence>
<keyword evidence="4" id="KW-1185">Reference proteome</keyword>
<reference evidence="3 4" key="1">
    <citation type="submission" date="2016-07" db="EMBL/GenBank/DDBJ databases">
        <title>Pervasive Adenine N6-methylation of Active Genes in Fungi.</title>
        <authorList>
            <consortium name="DOE Joint Genome Institute"/>
            <person name="Mondo S.J."/>
            <person name="Dannebaum R.O."/>
            <person name="Kuo R.C."/>
            <person name="Labutti K."/>
            <person name="Haridas S."/>
            <person name="Kuo A."/>
            <person name="Salamov A."/>
            <person name="Ahrendt S.R."/>
            <person name="Lipzen A."/>
            <person name="Sullivan W."/>
            <person name="Andreopoulos W.B."/>
            <person name="Clum A."/>
            <person name="Lindquist E."/>
            <person name="Daum C."/>
            <person name="Ramamoorthy G.K."/>
            <person name="Gryganskyi A."/>
            <person name="Culley D."/>
            <person name="Magnuson J.K."/>
            <person name="James T.Y."/>
            <person name="O'Malley M.A."/>
            <person name="Stajich J.E."/>
            <person name="Spatafora J.W."/>
            <person name="Visel A."/>
            <person name="Grigoriev I.V."/>
        </authorList>
    </citation>
    <scope>NUCLEOTIDE SEQUENCE [LARGE SCALE GENOMIC DNA]</scope>
    <source>
        <strain evidence="3 4">JEL800</strain>
    </source>
</reference>
<name>A0A1Y2AV25_9FUNG</name>
<dbReference type="AlphaFoldDB" id="A0A1Y2AV25"/>
<dbReference type="OrthoDB" id="3364872at2759"/>
<feature type="compositionally biased region" description="Basic and acidic residues" evidence="1">
    <location>
        <begin position="158"/>
        <end position="168"/>
    </location>
</feature>
<feature type="transmembrane region" description="Helical" evidence="2">
    <location>
        <begin position="20"/>
        <end position="37"/>
    </location>
</feature>
<evidence type="ECO:0000313" key="4">
    <source>
        <dbReference type="Proteomes" id="UP000193642"/>
    </source>
</evidence>
<dbReference type="STRING" id="329046.A0A1Y2AV25"/>
<feature type="region of interest" description="Disordered" evidence="1">
    <location>
        <begin position="146"/>
        <end position="255"/>
    </location>
</feature>
<dbReference type="Proteomes" id="UP000193642">
    <property type="component" value="Unassembled WGS sequence"/>
</dbReference>
<evidence type="ECO:0000313" key="3">
    <source>
        <dbReference type="EMBL" id="ORY26453.1"/>
    </source>
</evidence>
<organism evidence="3 4">
    <name type="scientific">Rhizoclosmatium globosum</name>
    <dbReference type="NCBI Taxonomy" id="329046"/>
    <lineage>
        <taxon>Eukaryota</taxon>
        <taxon>Fungi</taxon>
        <taxon>Fungi incertae sedis</taxon>
        <taxon>Chytridiomycota</taxon>
        <taxon>Chytridiomycota incertae sedis</taxon>
        <taxon>Chytridiomycetes</taxon>
        <taxon>Chytridiales</taxon>
        <taxon>Chytriomycetaceae</taxon>
        <taxon>Rhizoclosmatium</taxon>
    </lineage>
</organism>
<proteinExistence type="predicted"/>